<dbReference type="RefSeq" id="WP_088768793.1">
    <property type="nucleotide sequence ID" value="NZ_CP022133.1"/>
</dbReference>
<dbReference type="EMBL" id="CP022133">
    <property type="protein sequence ID" value="ASG66422.1"/>
    <property type="molecule type" value="Genomic_DNA"/>
</dbReference>
<keyword evidence="2" id="KW-0808">Transferase</keyword>
<dbReference type="PANTHER" id="PTHR22916:SF3">
    <property type="entry name" value="UDP-GLCNAC:BETAGAL BETA-1,3-N-ACETYLGLUCOSAMINYLTRANSFERASE-LIKE PROTEIN 1"/>
    <property type="match status" value="1"/>
</dbReference>
<dbReference type="PANTHER" id="PTHR22916">
    <property type="entry name" value="GLYCOSYLTRANSFERASE"/>
    <property type="match status" value="1"/>
</dbReference>
<evidence type="ECO:0000313" key="2">
    <source>
        <dbReference type="EMBL" id="ASG66422.1"/>
    </source>
</evidence>
<dbReference type="InterPro" id="IPR001173">
    <property type="entry name" value="Glyco_trans_2-like"/>
</dbReference>
<dbReference type="Proteomes" id="UP000197717">
    <property type="component" value="Chromosome"/>
</dbReference>
<dbReference type="InterPro" id="IPR029044">
    <property type="entry name" value="Nucleotide-diphossugar_trans"/>
</dbReference>
<evidence type="ECO:0000259" key="1">
    <source>
        <dbReference type="Pfam" id="PF00535"/>
    </source>
</evidence>
<proteinExistence type="predicted"/>
<dbReference type="SUPFAM" id="SSF53448">
    <property type="entry name" value="Nucleotide-diphospho-sugar transferases"/>
    <property type="match status" value="1"/>
</dbReference>
<dbReference type="CDD" id="cd00761">
    <property type="entry name" value="Glyco_tranf_GTA_type"/>
    <property type="match status" value="1"/>
</dbReference>
<protein>
    <submittedName>
        <fullName evidence="2">Glycosyl transferase</fullName>
    </submittedName>
</protein>
<dbReference type="GO" id="GO:0016740">
    <property type="term" value="F:transferase activity"/>
    <property type="evidence" value="ECO:0007669"/>
    <property type="project" value="UniProtKB-KW"/>
</dbReference>
<name>A0ABN5AUS4_9GAMM</name>
<dbReference type="Pfam" id="PF00535">
    <property type="entry name" value="Glycos_transf_2"/>
    <property type="match status" value="1"/>
</dbReference>
<feature type="domain" description="Glycosyltransferase 2-like" evidence="1">
    <location>
        <begin position="4"/>
        <end position="131"/>
    </location>
</feature>
<organism evidence="2 3">
    <name type="scientific">Idiomarina piscisalsi</name>
    <dbReference type="NCBI Taxonomy" id="1096243"/>
    <lineage>
        <taxon>Bacteria</taxon>
        <taxon>Pseudomonadati</taxon>
        <taxon>Pseudomonadota</taxon>
        <taxon>Gammaproteobacteria</taxon>
        <taxon>Alteromonadales</taxon>
        <taxon>Idiomarinaceae</taxon>
        <taxon>Idiomarina</taxon>
    </lineage>
</organism>
<sequence length="248" mass="28260">MSVSVIMPMFNSGPFIENAIRSVCEQTYDDWELLVVDDCSSDNSVEVVRSLAVDEHRIKVISLNSNGGAAVARNEGIKASSGRYIAFLDSDDRWEPRKLEKQVEFMEERDIAFSHTGFKRVDLTTDAMLSEYIPPEYLTYKDMLYSNQVGCLTAMFDTKQVGRIAMPDIRKRQDYAMWLKILREVGSVYGLNEVLASYTVRNDSISSNKISLLKYNYSVFRDCEGFSVPASLYYLLANTLIRIKRGRS</sequence>
<keyword evidence="3" id="KW-1185">Reference proteome</keyword>
<reference evidence="2 3" key="1">
    <citation type="submission" date="2017-06" db="EMBL/GenBank/DDBJ databases">
        <title>Complete genome sequence of Idiomarina piscisalsi strain 10PY1A isolated from soil of Soudi Arabia.</title>
        <authorList>
            <person name="Kim M.-C."/>
            <person name="Jung B.K."/>
            <person name="Budiyanto F."/>
            <person name="Nzila A."/>
            <person name="Shin J.-H."/>
        </authorList>
    </citation>
    <scope>NUCLEOTIDE SEQUENCE [LARGE SCALE GENOMIC DNA]</scope>
    <source>
        <strain evidence="2 3">10PY1A</strain>
    </source>
</reference>
<dbReference type="Gene3D" id="3.90.550.10">
    <property type="entry name" value="Spore Coat Polysaccharide Biosynthesis Protein SpsA, Chain A"/>
    <property type="match status" value="1"/>
</dbReference>
<accession>A0ABN5AUS4</accession>
<gene>
    <name evidence="2" type="ORF">CEW91_09860</name>
</gene>
<evidence type="ECO:0000313" key="3">
    <source>
        <dbReference type="Proteomes" id="UP000197717"/>
    </source>
</evidence>